<keyword evidence="5" id="KW-0732">Signal</keyword>
<keyword evidence="3" id="KW-1015">Disulfide bond</keyword>
<dbReference type="GO" id="GO:0016209">
    <property type="term" value="F:antioxidant activity"/>
    <property type="evidence" value="ECO:0007669"/>
    <property type="project" value="InterPro"/>
</dbReference>
<evidence type="ECO:0000256" key="3">
    <source>
        <dbReference type="ARBA" id="ARBA00023157"/>
    </source>
</evidence>
<dbReference type="PANTHER" id="PTHR42852:SF6">
    <property type="entry name" value="THIOL:DISULFIDE INTERCHANGE PROTEIN DSBE"/>
    <property type="match status" value="1"/>
</dbReference>
<comment type="subcellular location">
    <subcellularLocation>
        <location evidence="1">Cell envelope</location>
    </subcellularLocation>
</comment>
<evidence type="ECO:0000259" key="6">
    <source>
        <dbReference type="PROSITE" id="PS51352"/>
    </source>
</evidence>
<dbReference type="SUPFAM" id="SSF52833">
    <property type="entry name" value="Thioredoxin-like"/>
    <property type="match status" value="1"/>
</dbReference>
<dbReference type="InterPro" id="IPR000866">
    <property type="entry name" value="AhpC/TSA"/>
</dbReference>
<protein>
    <submittedName>
        <fullName evidence="7">AhpC/TSA family protein</fullName>
    </submittedName>
</protein>
<comment type="caution">
    <text evidence="7">The sequence shown here is derived from an EMBL/GenBank/DDBJ whole genome shotgun (WGS) entry which is preliminary data.</text>
</comment>
<dbReference type="GO" id="GO:0030313">
    <property type="term" value="C:cell envelope"/>
    <property type="evidence" value="ECO:0007669"/>
    <property type="project" value="UniProtKB-SubCell"/>
</dbReference>
<evidence type="ECO:0000313" key="8">
    <source>
        <dbReference type="Proteomes" id="UP000317332"/>
    </source>
</evidence>
<dbReference type="OrthoDB" id="743079at2"/>
<keyword evidence="2" id="KW-0201">Cytochrome c-type biogenesis</keyword>
<gene>
    <name evidence="7" type="ORF">FJ651_00140</name>
</gene>
<evidence type="ECO:0000256" key="5">
    <source>
        <dbReference type="SAM" id="SignalP"/>
    </source>
</evidence>
<dbReference type="GO" id="GO:0017004">
    <property type="term" value="P:cytochrome complex assembly"/>
    <property type="evidence" value="ECO:0007669"/>
    <property type="project" value="UniProtKB-KW"/>
</dbReference>
<evidence type="ECO:0000256" key="2">
    <source>
        <dbReference type="ARBA" id="ARBA00022748"/>
    </source>
</evidence>
<dbReference type="CDD" id="cd02966">
    <property type="entry name" value="TlpA_like_family"/>
    <property type="match status" value="1"/>
</dbReference>
<dbReference type="Gene3D" id="3.40.30.10">
    <property type="entry name" value="Glutaredoxin"/>
    <property type="match status" value="1"/>
</dbReference>
<reference evidence="7 8" key="1">
    <citation type="submission" date="2019-06" db="EMBL/GenBank/DDBJ databases">
        <title>Flavobacteriaceae Paucihalobacterium erythroidium CWB-1, complete genome.</title>
        <authorList>
            <person name="Wu S."/>
        </authorList>
    </citation>
    <scope>NUCLEOTIDE SEQUENCE [LARGE SCALE GENOMIC DNA]</scope>
    <source>
        <strain evidence="7 8">CWB-1</strain>
    </source>
</reference>
<sequence>MKQLIIFGFALLLICSSCQTKEVVSNDVSITGQIENHDQSVLKFQDFMGKGKRYTEIVVQDGTFAINLPINKPVIKMLTFGSTFKNIFLQPGETLDISFDALKIDSTFKFGGSLASENVLLDSISGKLKKVDYNYIYNESLENAGKYLDSMSAANKQYIEALIVDQPLSTHFEEYAKAMAEYNNSALKIMLGERQDEQPNNYYDFINQLSLENDDYLDIWEYRFFLSYYVEMKANKRIQPDSVKIAEPDALFDESLSVIKELKNENIRDYALFNALNMRLSEKGLVGFENYYTYFKEHNKDPHYAEQLKLLYEEKQLLAPGQPAPAFTLEDVDGNLVSLNDFKGKYVYIDFWQTLCPRSARELPYLLNLHSDYQDDNIEFVSISVNEDENVWRDYVKEHKNMGTSLRVTQSWDSKTYTDYQANGLPAFILIDTEGNIIDPKAAKPSSKEIREIFDELLKSK</sequence>
<name>A0A506PN96_9FLAO</name>
<evidence type="ECO:0000256" key="1">
    <source>
        <dbReference type="ARBA" id="ARBA00004196"/>
    </source>
</evidence>
<organism evidence="7 8">
    <name type="scientific">Paucihalobacter ruber</name>
    <dbReference type="NCBI Taxonomy" id="2567861"/>
    <lineage>
        <taxon>Bacteria</taxon>
        <taxon>Pseudomonadati</taxon>
        <taxon>Bacteroidota</taxon>
        <taxon>Flavobacteriia</taxon>
        <taxon>Flavobacteriales</taxon>
        <taxon>Flavobacteriaceae</taxon>
        <taxon>Paucihalobacter</taxon>
    </lineage>
</organism>
<keyword evidence="4" id="KW-0676">Redox-active center</keyword>
<dbReference type="InterPro" id="IPR013766">
    <property type="entry name" value="Thioredoxin_domain"/>
</dbReference>
<dbReference type="RefSeq" id="WP_140988375.1">
    <property type="nucleotide sequence ID" value="NZ_VHIQ01000001.1"/>
</dbReference>
<evidence type="ECO:0000313" key="7">
    <source>
        <dbReference type="EMBL" id="TPV35366.1"/>
    </source>
</evidence>
<dbReference type="PANTHER" id="PTHR42852">
    <property type="entry name" value="THIOL:DISULFIDE INTERCHANGE PROTEIN DSBE"/>
    <property type="match status" value="1"/>
</dbReference>
<keyword evidence="8" id="KW-1185">Reference proteome</keyword>
<proteinExistence type="predicted"/>
<dbReference type="Proteomes" id="UP000317332">
    <property type="component" value="Unassembled WGS sequence"/>
</dbReference>
<dbReference type="EMBL" id="VHIQ01000001">
    <property type="protein sequence ID" value="TPV35366.1"/>
    <property type="molecule type" value="Genomic_DNA"/>
</dbReference>
<dbReference type="InterPro" id="IPR036249">
    <property type="entry name" value="Thioredoxin-like_sf"/>
</dbReference>
<dbReference type="Pfam" id="PF00578">
    <property type="entry name" value="AhpC-TSA"/>
    <property type="match status" value="1"/>
</dbReference>
<feature type="signal peptide" evidence="5">
    <location>
        <begin position="1"/>
        <end position="20"/>
    </location>
</feature>
<accession>A0A506PN96</accession>
<dbReference type="InterPro" id="IPR050553">
    <property type="entry name" value="Thioredoxin_ResA/DsbE_sf"/>
</dbReference>
<dbReference type="PROSITE" id="PS51352">
    <property type="entry name" value="THIOREDOXIN_2"/>
    <property type="match status" value="1"/>
</dbReference>
<evidence type="ECO:0000256" key="4">
    <source>
        <dbReference type="ARBA" id="ARBA00023284"/>
    </source>
</evidence>
<dbReference type="GO" id="GO:0016491">
    <property type="term" value="F:oxidoreductase activity"/>
    <property type="evidence" value="ECO:0007669"/>
    <property type="project" value="InterPro"/>
</dbReference>
<dbReference type="AlphaFoldDB" id="A0A506PN96"/>
<feature type="chain" id="PRO_5021261680" evidence="5">
    <location>
        <begin position="21"/>
        <end position="461"/>
    </location>
</feature>
<feature type="domain" description="Thioredoxin" evidence="6">
    <location>
        <begin position="318"/>
        <end position="459"/>
    </location>
</feature>